<protein>
    <recommendedName>
        <fullName evidence="4">Secreted protein</fullName>
    </recommendedName>
</protein>
<feature type="signal peptide" evidence="1">
    <location>
        <begin position="1"/>
        <end position="21"/>
    </location>
</feature>
<feature type="chain" id="PRO_5042059306" description="Secreted protein" evidence="1">
    <location>
        <begin position="22"/>
        <end position="169"/>
    </location>
</feature>
<organism evidence="2 3">
    <name type="scientific">Podospora appendiculata</name>
    <dbReference type="NCBI Taxonomy" id="314037"/>
    <lineage>
        <taxon>Eukaryota</taxon>
        <taxon>Fungi</taxon>
        <taxon>Dikarya</taxon>
        <taxon>Ascomycota</taxon>
        <taxon>Pezizomycotina</taxon>
        <taxon>Sordariomycetes</taxon>
        <taxon>Sordariomycetidae</taxon>
        <taxon>Sordariales</taxon>
        <taxon>Podosporaceae</taxon>
        <taxon>Podospora</taxon>
    </lineage>
</organism>
<proteinExistence type="predicted"/>
<reference evidence="2" key="2">
    <citation type="submission" date="2023-06" db="EMBL/GenBank/DDBJ databases">
        <authorList>
            <consortium name="Lawrence Berkeley National Laboratory"/>
            <person name="Haridas S."/>
            <person name="Hensen N."/>
            <person name="Bonometti L."/>
            <person name="Westerberg I."/>
            <person name="Brannstrom I.O."/>
            <person name="Guillou S."/>
            <person name="Cros-Aarteil S."/>
            <person name="Calhoun S."/>
            <person name="Kuo A."/>
            <person name="Mondo S."/>
            <person name="Pangilinan J."/>
            <person name="Riley R."/>
            <person name="Labutti K."/>
            <person name="Andreopoulos B."/>
            <person name="Lipzen A."/>
            <person name="Chen C."/>
            <person name="Yanf M."/>
            <person name="Daum C."/>
            <person name="Ng V."/>
            <person name="Clum A."/>
            <person name="Steindorff A."/>
            <person name="Ohm R."/>
            <person name="Martin F."/>
            <person name="Silar P."/>
            <person name="Natvig D."/>
            <person name="Lalanne C."/>
            <person name="Gautier V."/>
            <person name="Ament-Velasquez S.L."/>
            <person name="Kruys A."/>
            <person name="Hutchinson M.I."/>
            <person name="Powell A.J."/>
            <person name="Barry K."/>
            <person name="Miller A.N."/>
            <person name="Grigoriev I.V."/>
            <person name="Debuchy R."/>
            <person name="Gladieux P."/>
            <person name="Thoren M.H."/>
            <person name="Johannesson H."/>
        </authorList>
    </citation>
    <scope>NUCLEOTIDE SEQUENCE</scope>
    <source>
        <strain evidence="2">CBS 314.62</strain>
    </source>
</reference>
<sequence>MSYGQEFGLAFLCLLPVSGFAVGTNNIGLVRQEEFFIGGSKTKKKRYSIPSHIPLTTRRTRPFVLSLSCRSPPTTHLSYLHFSPRYHFFLLFQRYRATRIRAWFFLQIWFTFYRSHVLVPFSFVCEVLLPVYKVLLPVYTDRLRSMFVPILSSVDNLRCQKWRFRQHCI</sequence>
<evidence type="ECO:0000313" key="2">
    <source>
        <dbReference type="EMBL" id="KAK3690552.1"/>
    </source>
</evidence>
<accession>A0AAE0XDF8</accession>
<reference evidence="2" key="1">
    <citation type="journal article" date="2023" name="Mol. Phylogenet. Evol.">
        <title>Genome-scale phylogeny and comparative genomics of the fungal order Sordariales.</title>
        <authorList>
            <person name="Hensen N."/>
            <person name="Bonometti L."/>
            <person name="Westerberg I."/>
            <person name="Brannstrom I.O."/>
            <person name="Guillou S."/>
            <person name="Cros-Aarteil S."/>
            <person name="Calhoun S."/>
            <person name="Haridas S."/>
            <person name="Kuo A."/>
            <person name="Mondo S."/>
            <person name="Pangilinan J."/>
            <person name="Riley R."/>
            <person name="LaButti K."/>
            <person name="Andreopoulos B."/>
            <person name="Lipzen A."/>
            <person name="Chen C."/>
            <person name="Yan M."/>
            <person name="Daum C."/>
            <person name="Ng V."/>
            <person name="Clum A."/>
            <person name="Steindorff A."/>
            <person name="Ohm R.A."/>
            <person name="Martin F."/>
            <person name="Silar P."/>
            <person name="Natvig D.O."/>
            <person name="Lalanne C."/>
            <person name="Gautier V."/>
            <person name="Ament-Velasquez S.L."/>
            <person name="Kruys A."/>
            <person name="Hutchinson M.I."/>
            <person name="Powell A.J."/>
            <person name="Barry K."/>
            <person name="Miller A.N."/>
            <person name="Grigoriev I.V."/>
            <person name="Debuchy R."/>
            <person name="Gladieux P."/>
            <person name="Hiltunen Thoren M."/>
            <person name="Johannesson H."/>
        </authorList>
    </citation>
    <scope>NUCLEOTIDE SEQUENCE</scope>
    <source>
        <strain evidence="2">CBS 314.62</strain>
    </source>
</reference>
<keyword evidence="3" id="KW-1185">Reference proteome</keyword>
<dbReference type="AlphaFoldDB" id="A0AAE0XDF8"/>
<evidence type="ECO:0000256" key="1">
    <source>
        <dbReference type="SAM" id="SignalP"/>
    </source>
</evidence>
<comment type="caution">
    <text evidence="2">The sequence shown here is derived from an EMBL/GenBank/DDBJ whole genome shotgun (WGS) entry which is preliminary data.</text>
</comment>
<keyword evidence="1" id="KW-0732">Signal</keyword>
<evidence type="ECO:0000313" key="3">
    <source>
        <dbReference type="Proteomes" id="UP001270362"/>
    </source>
</evidence>
<evidence type="ECO:0008006" key="4">
    <source>
        <dbReference type="Google" id="ProtNLM"/>
    </source>
</evidence>
<gene>
    <name evidence="2" type="ORF">B0T22DRAFT_194176</name>
</gene>
<dbReference type="Proteomes" id="UP001270362">
    <property type="component" value="Unassembled WGS sequence"/>
</dbReference>
<dbReference type="EMBL" id="JAULSO010000002">
    <property type="protein sequence ID" value="KAK3690552.1"/>
    <property type="molecule type" value="Genomic_DNA"/>
</dbReference>
<name>A0AAE0XDF8_9PEZI</name>